<keyword evidence="2" id="KW-1185">Reference proteome</keyword>
<protein>
    <submittedName>
        <fullName evidence="1">Uncharacterized protein</fullName>
    </submittedName>
</protein>
<evidence type="ECO:0000313" key="2">
    <source>
        <dbReference type="Proteomes" id="UP000324897"/>
    </source>
</evidence>
<comment type="caution">
    <text evidence="1">The sequence shown here is derived from an EMBL/GenBank/DDBJ whole genome shotgun (WGS) entry which is preliminary data.</text>
</comment>
<name>A0A5J9VSL2_9POAL</name>
<proteinExistence type="predicted"/>
<dbReference type="Proteomes" id="UP000324897">
    <property type="component" value="Chromosome 4"/>
</dbReference>
<sequence>MESLWDRLPRGIVKELTRGGFKCGDALPQDLVDHFEELDRLTGRNSLVEVPAQPVPLVVVPPVSSGDGLMSSYALSSIDVLPLEWHTCYVFDIKSLLLKRILTQQ</sequence>
<reference evidence="1 2" key="1">
    <citation type="journal article" date="2019" name="Sci. Rep.">
        <title>A high-quality genome of Eragrostis curvula grass provides insights into Poaceae evolution and supports new strategies to enhance forage quality.</title>
        <authorList>
            <person name="Carballo J."/>
            <person name="Santos B.A.C.M."/>
            <person name="Zappacosta D."/>
            <person name="Garbus I."/>
            <person name="Selva J.P."/>
            <person name="Gallo C.A."/>
            <person name="Diaz A."/>
            <person name="Albertini E."/>
            <person name="Caccamo M."/>
            <person name="Echenique V."/>
        </authorList>
    </citation>
    <scope>NUCLEOTIDE SEQUENCE [LARGE SCALE GENOMIC DNA]</scope>
    <source>
        <strain evidence="2">cv. Victoria</strain>
        <tissue evidence="1">Leaf</tissue>
    </source>
</reference>
<evidence type="ECO:0000313" key="1">
    <source>
        <dbReference type="EMBL" id="TVU39159.1"/>
    </source>
</evidence>
<organism evidence="1 2">
    <name type="scientific">Eragrostis curvula</name>
    <name type="common">weeping love grass</name>
    <dbReference type="NCBI Taxonomy" id="38414"/>
    <lineage>
        <taxon>Eukaryota</taxon>
        <taxon>Viridiplantae</taxon>
        <taxon>Streptophyta</taxon>
        <taxon>Embryophyta</taxon>
        <taxon>Tracheophyta</taxon>
        <taxon>Spermatophyta</taxon>
        <taxon>Magnoliopsida</taxon>
        <taxon>Liliopsida</taxon>
        <taxon>Poales</taxon>
        <taxon>Poaceae</taxon>
        <taxon>PACMAD clade</taxon>
        <taxon>Chloridoideae</taxon>
        <taxon>Eragrostideae</taxon>
        <taxon>Eragrostidinae</taxon>
        <taxon>Eragrostis</taxon>
    </lineage>
</organism>
<accession>A0A5J9VSL2</accession>
<dbReference type="Gramene" id="TVU39159">
    <property type="protein sequence ID" value="TVU39159"/>
    <property type="gene ID" value="EJB05_12565"/>
</dbReference>
<dbReference type="AlphaFoldDB" id="A0A5J9VSL2"/>
<feature type="non-terminal residue" evidence="1">
    <location>
        <position position="1"/>
    </location>
</feature>
<gene>
    <name evidence="1" type="ORF">EJB05_12565</name>
</gene>
<dbReference type="EMBL" id="RWGY01000007">
    <property type="protein sequence ID" value="TVU39159.1"/>
    <property type="molecule type" value="Genomic_DNA"/>
</dbReference>